<comment type="caution">
    <text evidence="1">The sequence shown here is derived from an EMBL/GenBank/DDBJ whole genome shotgun (WGS) entry which is preliminary data.</text>
</comment>
<evidence type="ECO:0000313" key="1">
    <source>
        <dbReference type="EMBL" id="MFH7517216.1"/>
    </source>
</evidence>
<dbReference type="Proteomes" id="UP001610657">
    <property type="component" value="Unassembled WGS sequence"/>
</dbReference>
<keyword evidence="2" id="KW-1185">Reference proteome</keyword>
<dbReference type="GeneID" id="96217116"/>
<evidence type="ECO:0000313" key="2">
    <source>
        <dbReference type="Proteomes" id="UP001610657"/>
    </source>
</evidence>
<dbReference type="RefSeq" id="WP_147479901.1">
    <property type="nucleotide sequence ID" value="NZ_CP092923.1"/>
</dbReference>
<proteinExistence type="predicted"/>
<protein>
    <submittedName>
        <fullName evidence="1">Uncharacterized protein</fullName>
    </submittedName>
</protein>
<accession>A0ABW7NQU8</accession>
<gene>
    <name evidence="1" type="ORF">RA271_18785</name>
</gene>
<sequence length="91" mass="10253">MNIVDLKPLIFSFLHNAELTVDRKPIRTGSCNSLSAMPGTGVSDFGQAGSTASHLKPITAVSCYQRANVFFKEKRNFKKKRRLIKKRLRKS</sequence>
<reference evidence="1 2" key="1">
    <citation type="submission" date="2023-08" db="EMBL/GenBank/DDBJ databases">
        <title>Genomic and mutational analysis of Pseudomonas syringae pv. tagetis EB037 pathogenicity on sunflower.</title>
        <authorList>
            <person name="Maul J.E."/>
        </authorList>
    </citation>
    <scope>NUCLEOTIDE SEQUENCE [LARGE SCALE GENOMIC DNA]</scope>
    <source>
        <strain evidence="1 2">EB037_T1</strain>
    </source>
</reference>
<name>A0ABW7NQU8_9PSED</name>
<organism evidence="1 2">
    <name type="scientific">Pseudomonas syringae pv. tagetis</name>
    <dbReference type="NCBI Taxonomy" id="129140"/>
    <lineage>
        <taxon>Bacteria</taxon>
        <taxon>Pseudomonadati</taxon>
        <taxon>Pseudomonadota</taxon>
        <taxon>Gammaproteobacteria</taxon>
        <taxon>Pseudomonadales</taxon>
        <taxon>Pseudomonadaceae</taxon>
        <taxon>Pseudomonas</taxon>
    </lineage>
</organism>
<dbReference type="EMBL" id="JAVCQK010000012">
    <property type="protein sequence ID" value="MFH7517216.1"/>
    <property type="molecule type" value="Genomic_DNA"/>
</dbReference>